<evidence type="ECO:0000313" key="2">
    <source>
        <dbReference type="EMBL" id="MBC8585981.1"/>
    </source>
</evidence>
<dbReference type="EMBL" id="JACRTD010000007">
    <property type="protein sequence ID" value="MBC8585981.1"/>
    <property type="molecule type" value="Genomic_DNA"/>
</dbReference>
<name>A0A926EQP6_9FIRM</name>
<keyword evidence="1" id="KW-0812">Transmembrane</keyword>
<proteinExistence type="predicted"/>
<dbReference type="RefSeq" id="WP_262395696.1">
    <property type="nucleotide sequence ID" value="NZ_JACRTD010000007.1"/>
</dbReference>
<keyword evidence="1" id="KW-0472">Membrane</keyword>
<dbReference type="Proteomes" id="UP000623678">
    <property type="component" value="Unassembled WGS sequence"/>
</dbReference>
<gene>
    <name evidence="2" type="ORF">H8705_10330</name>
</gene>
<evidence type="ECO:0000313" key="3">
    <source>
        <dbReference type="Proteomes" id="UP000623678"/>
    </source>
</evidence>
<comment type="caution">
    <text evidence="2">The sequence shown here is derived from an EMBL/GenBank/DDBJ whole genome shotgun (WGS) entry which is preliminary data.</text>
</comment>
<protein>
    <submittedName>
        <fullName evidence="2">Uncharacterized protein</fullName>
    </submittedName>
</protein>
<keyword evidence="3" id="KW-1185">Reference proteome</keyword>
<feature type="transmembrane region" description="Helical" evidence="1">
    <location>
        <begin position="32"/>
        <end position="53"/>
    </location>
</feature>
<organism evidence="2 3">
    <name type="scientific">Youxingia wuxianensis</name>
    <dbReference type="NCBI Taxonomy" id="2763678"/>
    <lineage>
        <taxon>Bacteria</taxon>
        <taxon>Bacillati</taxon>
        <taxon>Bacillota</taxon>
        <taxon>Clostridia</taxon>
        <taxon>Eubacteriales</taxon>
        <taxon>Oscillospiraceae</taxon>
        <taxon>Youxingia</taxon>
    </lineage>
</organism>
<accession>A0A926EQP6</accession>
<evidence type="ECO:0000256" key="1">
    <source>
        <dbReference type="SAM" id="Phobius"/>
    </source>
</evidence>
<feature type="transmembrane region" description="Helical" evidence="1">
    <location>
        <begin position="7"/>
        <end position="26"/>
    </location>
</feature>
<dbReference type="AlphaFoldDB" id="A0A926EQP6"/>
<reference evidence="2" key="1">
    <citation type="submission" date="2020-08" db="EMBL/GenBank/DDBJ databases">
        <title>Genome public.</title>
        <authorList>
            <person name="Liu C."/>
            <person name="Sun Q."/>
        </authorList>
    </citation>
    <scope>NUCLEOTIDE SEQUENCE</scope>
    <source>
        <strain evidence="2">NSJ-64</strain>
    </source>
</reference>
<keyword evidence="1" id="KW-1133">Transmembrane helix</keyword>
<sequence>MTRRKFGLLILGAGIVILLIALLLLFNTNSVWALITLGLSIVINTTGLSVIIAKDPEER</sequence>